<evidence type="ECO:0000256" key="7">
    <source>
        <dbReference type="SAM" id="Phobius"/>
    </source>
</evidence>
<dbReference type="EMBL" id="JBCFQL010000001">
    <property type="protein sequence ID" value="MFA9189936.1"/>
    <property type="molecule type" value="Genomic_DNA"/>
</dbReference>
<keyword evidence="6 7" id="KW-0472">Membrane</keyword>
<keyword evidence="3" id="KW-0547">Nucleotide-binding</keyword>
<proteinExistence type="predicted"/>
<dbReference type="InterPro" id="IPR017871">
    <property type="entry name" value="ABC_transporter-like_CS"/>
</dbReference>
<dbReference type="SUPFAM" id="SSF90123">
    <property type="entry name" value="ABC transporter transmembrane region"/>
    <property type="match status" value="1"/>
</dbReference>
<feature type="transmembrane region" description="Helical" evidence="7">
    <location>
        <begin position="280"/>
        <end position="296"/>
    </location>
</feature>
<dbReference type="SMART" id="SM00382">
    <property type="entry name" value="AAA"/>
    <property type="match status" value="1"/>
</dbReference>
<protein>
    <submittedName>
        <fullName evidence="10">ABC transporter ATP-binding protein</fullName>
    </submittedName>
</protein>
<keyword evidence="4 10" id="KW-0067">ATP-binding</keyword>
<evidence type="ECO:0000256" key="1">
    <source>
        <dbReference type="ARBA" id="ARBA00004651"/>
    </source>
</evidence>
<dbReference type="PROSITE" id="PS50893">
    <property type="entry name" value="ABC_TRANSPORTER_2"/>
    <property type="match status" value="1"/>
</dbReference>
<dbReference type="PANTHER" id="PTHR24221">
    <property type="entry name" value="ATP-BINDING CASSETTE SUB-FAMILY B"/>
    <property type="match status" value="1"/>
</dbReference>
<dbReference type="InterPro" id="IPR027417">
    <property type="entry name" value="P-loop_NTPase"/>
</dbReference>
<evidence type="ECO:0000259" key="8">
    <source>
        <dbReference type="PROSITE" id="PS50893"/>
    </source>
</evidence>
<name>A0ABV4T796_9FLAO</name>
<dbReference type="RefSeq" id="WP_373404967.1">
    <property type="nucleotide sequence ID" value="NZ_JBCFQL010000001.1"/>
</dbReference>
<evidence type="ECO:0000313" key="10">
    <source>
        <dbReference type="EMBL" id="MFA9189936.1"/>
    </source>
</evidence>
<comment type="caution">
    <text evidence="10">The sequence shown here is derived from an EMBL/GenBank/DDBJ whole genome shotgun (WGS) entry which is preliminary data.</text>
</comment>
<comment type="subcellular location">
    <subcellularLocation>
        <location evidence="1">Cell membrane</location>
        <topology evidence="1">Multi-pass membrane protein</topology>
    </subcellularLocation>
</comment>
<dbReference type="Pfam" id="PF00664">
    <property type="entry name" value="ABC_membrane"/>
    <property type="match status" value="1"/>
</dbReference>
<dbReference type="Gene3D" id="3.40.50.300">
    <property type="entry name" value="P-loop containing nucleotide triphosphate hydrolases"/>
    <property type="match status" value="1"/>
</dbReference>
<dbReference type="InterPro" id="IPR011527">
    <property type="entry name" value="ABC1_TM_dom"/>
</dbReference>
<evidence type="ECO:0000256" key="5">
    <source>
        <dbReference type="ARBA" id="ARBA00022989"/>
    </source>
</evidence>
<feature type="transmembrane region" description="Helical" evidence="7">
    <location>
        <begin position="302"/>
        <end position="328"/>
    </location>
</feature>
<accession>A0ABV4T796</accession>
<sequence length="601" mass="68087">MKMLDEIKTFIAKKLDTLYYFYKYIGNKIFVLLLFNFLYVLMDGFGLTMFIPLLQIADGNTNTEGANGRLIEYTSALFQFLHLPMNVITMLLLIMLLFGLKALFTYFTMAYQAVNLEIFIKKLRIKNTLGLSELNFSEFVSSDIGRLQNTLTGEVNNVVGACRTYIETIKNAMIVFVYMGFAFFMDWKFSLLVVIGGLLSNLIYRLFYKHIENLSRENTKYAHEYSSLVIQSVNNFKYLKATQRNALFNRRMLSVLNSAIDNSIRGGKLTSLITSIREPIMILVVCAVIGVQLLVFKSSLSAILIILVLFYRAMAYIMSLQISWNTYLGSIGSMENMRDFEKYLIQHKEIDTGIVNVEKIDEIELLDIHLAYGDIQVIRGVDLKIVKNKSIAFIGETGSGKTTLVNIIAALLKVDQGAILINSTPLNEISLQSYRSRIGYISQDTTIFNADIFDNVTFWAERTAENLERFYNAVKLSSIEKFISGLPNGYNEVLGNNGLNLSGGQKQRISIARELYRDIDILIMDEATSALDSQTEKEIKDSIEYLQGKVTIISIAHRLSTVKNADVIYLLEEGKIIASGDFESLKTKSDYFKNLTVLQGM</sequence>
<feature type="transmembrane region" description="Helical" evidence="7">
    <location>
        <begin position="168"/>
        <end position="185"/>
    </location>
</feature>
<dbReference type="InterPro" id="IPR039421">
    <property type="entry name" value="Type_1_exporter"/>
</dbReference>
<dbReference type="GO" id="GO:0005524">
    <property type="term" value="F:ATP binding"/>
    <property type="evidence" value="ECO:0007669"/>
    <property type="project" value="UniProtKB-KW"/>
</dbReference>
<dbReference type="Pfam" id="PF00005">
    <property type="entry name" value="ABC_tran"/>
    <property type="match status" value="1"/>
</dbReference>
<dbReference type="InterPro" id="IPR003439">
    <property type="entry name" value="ABC_transporter-like_ATP-bd"/>
</dbReference>
<dbReference type="PANTHER" id="PTHR24221:SF654">
    <property type="entry name" value="ATP-BINDING CASSETTE SUB-FAMILY B MEMBER 6"/>
    <property type="match status" value="1"/>
</dbReference>
<keyword evidence="11" id="KW-1185">Reference proteome</keyword>
<evidence type="ECO:0000256" key="3">
    <source>
        <dbReference type="ARBA" id="ARBA00022741"/>
    </source>
</evidence>
<gene>
    <name evidence="10" type="ORF">AAGV28_01015</name>
</gene>
<evidence type="ECO:0000313" key="11">
    <source>
        <dbReference type="Proteomes" id="UP001574169"/>
    </source>
</evidence>
<dbReference type="Gene3D" id="1.20.1560.10">
    <property type="entry name" value="ABC transporter type 1, transmembrane domain"/>
    <property type="match status" value="1"/>
</dbReference>
<dbReference type="InterPro" id="IPR003593">
    <property type="entry name" value="AAA+_ATPase"/>
</dbReference>
<feature type="domain" description="ABC transporter" evidence="8">
    <location>
        <begin position="363"/>
        <end position="598"/>
    </location>
</feature>
<dbReference type="PROSITE" id="PS50929">
    <property type="entry name" value="ABC_TM1F"/>
    <property type="match status" value="1"/>
</dbReference>
<evidence type="ECO:0000256" key="2">
    <source>
        <dbReference type="ARBA" id="ARBA00022692"/>
    </source>
</evidence>
<reference evidence="10 11" key="1">
    <citation type="submission" date="2024-04" db="EMBL/GenBank/DDBJ databases">
        <title>New Clade of Flavobacterium.</title>
        <authorList>
            <person name="Matos L."/>
            <person name="Proenca D.N."/>
            <person name="Fransisco R.M."/>
            <person name="Chung A.P."/>
            <person name="Maccario L."/>
            <person name="Sorensen S.J."/>
            <person name="Morais P.V."/>
        </authorList>
    </citation>
    <scope>NUCLEOTIDE SEQUENCE [LARGE SCALE GENOMIC DNA]</scope>
    <source>
        <strain evidence="10 11">FZUC8N2.13</strain>
    </source>
</reference>
<keyword evidence="5 7" id="KW-1133">Transmembrane helix</keyword>
<feature type="domain" description="ABC transmembrane type-1" evidence="9">
    <location>
        <begin position="30"/>
        <end position="329"/>
    </location>
</feature>
<organism evidence="10 11">
    <name type="scientific">Flavobacterium zubiriense</name>
    <dbReference type="NCBI Taxonomy" id="3138075"/>
    <lineage>
        <taxon>Bacteria</taxon>
        <taxon>Pseudomonadati</taxon>
        <taxon>Bacteroidota</taxon>
        <taxon>Flavobacteriia</taxon>
        <taxon>Flavobacteriales</taxon>
        <taxon>Flavobacteriaceae</taxon>
        <taxon>Flavobacterium</taxon>
    </lineage>
</organism>
<evidence type="ECO:0000256" key="4">
    <source>
        <dbReference type="ARBA" id="ARBA00022840"/>
    </source>
</evidence>
<dbReference type="SUPFAM" id="SSF52540">
    <property type="entry name" value="P-loop containing nucleoside triphosphate hydrolases"/>
    <property type="match status" value="1"/>
</dbReference>
<dbReference type="PROSITE" id="PS00211">
    <property type="entry name" value="ABC_TRANSPORTER_1"/>
    <property type="match status" value="1"/>
</dbReference>
<evidence type="ECO:0000256" key="6">
    <source>
        <dbReference type="ARBA" id="ARBA00023136"/>
    </source>
</evidence>
<feature type="transmembrane region" description="Helical" evidence="7">
    <location>
        <begin position="21"/>
        <end position="42"/>
    </location>
</feature>
<keyword evidence="2 7" id="KW-0812">Transmembrane</keyword>
<dbReference type="InterPro" id="IPR036640">
    <property type="entry name" value="ABC1_TM_sf"/>
</dbReference>
<evidence type="ECO:0000259" key="9">
    <source>
        <dbReference type="PROSITE" id="PS50929"/>
    </source>
</evidence>
<dbReference type="Proteomes" id="UP001574169">
    <property type="component" value="Unassembled WGS sequence"/>
</dbReference>
<feature type="transmembrane region" description="Helical" evidence="7">
    <location>
        <begin position="87"/>
        <end position="114"/>
    </location>
</feature>